<feature type="compositionally biased region" description="Low complexity" evidence="6">
    <location>
        <begin position="1020"/>
        <end position="1039"/>
    </location>
</feature>
<keyword evidence="2" id="KW-0812">Transmembrane</keyword>
<dbReference type="SUPFAM" id="SSF47954">
    <property type="entry name" value="Cyclin-like"/>
    <property type="match status" value="2"/>
</dbReference>
<dbReference type="AlphaFoldDB" id="A0A4Y9YQ66"/>
<dbReference type="Proteomes" id="UP000298327">
    <property type="component" value="Unassembled WGS sequence"/>
</dbReference>
<gene>
    <name evidence="7" type="ORF">EVG20_g6108</name>
</gene>
<dbReference type="Gene3D" id="1.10.472.10">
    <property type="entry name" value="Cyclin-like"/>
    <property type="match status" value="2"/>
</dbReference>
<comment type="subcellular location">
    <subcellularLocation>
        <location evidence="1">Mitochondrion membrane</location>
        <topology evidence="1">Multi-pass membrane protein</topology>
    </subcellularLocation>
</comment>
<evidence type="ECO:0000256" key="2">
    <source>
        <dbReference type="ARBA" id="ARBA00022692"/>
    </source>
</evidence>
<dbReference type="EMBL" id="SEOQ01000391">
    <property type="protein sequence ID" value="TFY63960.1"/>
    <property type="molecule type" value="Genomic_DNA"/>
</dbReference>
<dbReference type="CDD" id="cd20546">
    <property type="entry name" value="CYCLIN_SpCG1C_ScCTK2-like_rpt2"/>
    <property type="match status" value="1"/>
</dbReference>
<keyword evidence="3" id="KW-1133">Transmembrane helix</keyword>
<protein>
    <submittedName>
        <fullName evidence="7">Uncharacterized protein</fullName>
    </submittedName>
</protein>
<evidence type="ECO:0000313" key="8">
    <source>
        <dbReference type="Proteomes" id="UP000298327"/>
    </source>
</evidence>
<name>A0A4Y9YQ66_9AGAM</name>
<reference evidence="7 8" key="1">
    <citation type="submission" date="2019-02" db="EMBL/GenBank/DDBJ databases">
        <title>Genome sequencing of the rare red list fungi Dentipellis fragilis.</title>
        <authorList>
            <person name="Buettner E."/>
            <person name="Kellner H."/>
        </authorList>
    </citation>
    <scope>NUCLEOTIDE SEQUENCE [LARGE SCALE GENOMIC DNA]</scope>
    <source>
        <strain evidence="7 8">DSM 105465</strain>
    </source>
</reference>
<accession>A0A4Y9YQ66</accession>
<keyword evidence="4" id="KW-0496">Mitochondrion</keyword>
<organism evidence="7 8">
    <name type="scientific">Dentipellis fragilis</name>
    <dbReference type="NCBI Taxonomy" id="205917"/>
    <lineage>
        <taxon>Eukaryota</taxon>
        <taxon>Fungi</taxon>
        <taxon>Dikarya</taxon>
        <taxon>Basidiomycota</taxon>
        <taxon>Agaricomycotina</taxon>
        <taxon>Agaricomycetes</taxon>
        <taxon>Russulales</taxon>
        <taxon>Hericiaceae</taxon>
        <taxon>Dentipellis</taxon>
    </lineage>
</organism>
<keyword evidence="5" id="KW-0472">Membrane</keyword>
<keyword evidence="8" id="KW-1185">Reference proteome</keyword>
<sequence length="1088" mass="122094">MVNLTFESAGLPSPTSGDMSASVSHLTNDLILLSVPSEIQSASDLSTLESTRSTEQLHTLYLSLRPPLSHSRVEDALQSLEQYEAQQVQVGAYAADEEKTLKNAIVGRLIAGLYAEALDVFLKEASDAETEADWWADIERSLWKVTYFLVQSFPSRVVNLVHNILHALRSQNREFKPSVLTVTSIRNLLNEKDAGRPSGFAASLFPHLYAHHRIIPLSLSSFKLWAFSLQPPSIRSSTTDVVSVIRRFRHGLLDFYYSILAAVALPVELTRRECAIKREELQRIRDERAETLGELMHKREQLAQTLQIQAAPDQAQLTILQDLDRIIGDNTGDVTLMGPPPTLYSTLSSISSILLPRHVAEHKEYMHSHSLRRPSQLTLLWPRLVLLPPLGLFAARQIYASQDTLIATAQDSWETIQGFWRGWLVEPLKDILKTVRAGGEQSVIVSQQSVEADMQSLERMAVDLARDKFHYGPAELEALSAKIRIGDLTPILQIYEEDIKSPVKSAVSGTLLRSVFVQVQKAKVDINQALDGIDKLLKSQELTFAFVGVAPALAIVYVAGGYARNVWSGGRGRGRYGGKTRRAAVWQAMRRIERLLISQPQTHKHHGHRLSHNAEDKHAIPPLTTGLLLLSVSALRNYGEKHLPQRSRIREGFLEDVGDLENPTLDRDEKMKVVERMWRSWGDVLEWRGVARADWQVDCHIGMREATSFTHNMMNQDIGQYRDSPSHIPASFTKYHHPYFTPIEVDYLSEKQRGKLSSSQEDKARQQACAFIEAVGTRIGFPRKTIATAQSLYHRFHLFFPRKDFGYHVRISAALQLLCLPTPVYQDVTLATLYVSSKMHDTLKKPREILMVSYALRFPEQAAKSKSIAGEIDMDPAVVEQDRQRVLAVERLVLETICFNFTSRMPFPYVIKVARALKASKRLSKLAWRLTIDSQRTLVALQFPPHVVAVACIYLAALLSTFERTEPPADTEPGCVSDQELVSMLQNHGSWERKFQSQIEDLEIIVHAILDLLITAAQNPAASTSPSTPSSPSPYASRSSHAHAHVLPPPPPSPWKSDMLIRLKIAMRESEHAPPGAGAADERRREPA</sequence>
<evidence type="ECO:0000256" key="6">
    <source>
        <dbReference type="SAM" id="MobiDB-lite"/>
    </source>
</evidence>
<dbReference type="GO" id="GO:0005741">
    <property type="term" value="C:mitochondrial outer membrane"/>
    <property type="evidence" value="ECO:0007669"/>
    <property type="project" value="TreeGrafter"/>
</dbReference>
<dbReference type="InterPro" id="IPR036915">
    <property type="entry name" value="Cyclin-like_sf"/>
</dbReference>
<dbReference type="Pfam" id="PF21797">
    <property type="entry name" value="CycT2-like_C"/>
    <property type="match status" value="1"/>
</dbReference>
<dbReference type="PANTHER" id="PTHR28234">
    <property type="entry name" value="NUCLEAR CONTROL OF ATPASE PROTEIN 2"/>
    <property type="match status" value="1"/>
</dbReference>
<dbReference type="InterPro" id="IPR013946">
    <property type="entry name" value="NCA2-like"/>
</dbReference>
<evidence type="ECO:0000256" key="5">
    <source>
        <dbReference type="ARBA" id="ARBA00023136"/>
    </source>
</evidence>
<evidence type="ECO:0000256" key="1">
    <source>
        <dbReference type="ARBA" id="ARBA00004225"/>
    </source>
</evidence>
<proteinExistence type="predicted"/>
<feature type="region of interest" description="Disordered" evidence="6">
    <location>
        <begin position="1020"/>
        <end position="1088"/>
    </location>
</feature>
<dbReference type="PANTHER" id="PTHR28234:SF1">
    <property type="entry name" value="NUCLEAR CONTROL OF ATPASE PROTEIN 2"/>
    <property type="match status" value="1"/>
</dbReference>
<dbReference type="Pfam" id="PF08637">
    <property type="entry name" value="NCA2"/>
    <property type="match status" value="1"/>
</dbReference>
<evidence type="ECO:0000256" key="4">
    <source>
        <dbReference type="ARBA" id="ARBA00023128"/>
    </source>
</evidence>
<evidence type="ECO:0000256" key="3">
    <source>
        <dbReference type="ARBA" id="ARBA00022989"/>
    </source>
</evidence>
<dbReference type="OrthoDB" id="413313at2759"/>
<comment type="caution">
    <text evidence="7">The sequence shown here is derived from an EMBL/GenBank/DDBJ whole genome shotgun (WGS) entry which is preliminary data.</text>
</comment>
<dbReference type="STRING" id="205917.A0A4Y9YQ66"/>
<evidence type="ECO:0000313" key="7">
    <source>
        <dbReference type="EMBL" id="TFY63960.1"/>
    </source>
</evidence>